<keyword evidence="3" id="KW-1185">Reference proteome</keyword>
<dbReference type="AlphaFoldDB" id="A0AAV9HUJ1"/>
<dbReference type="SUPFAM" id="SSF69118">
    <property type="entry name" value="AhpD-like"/>
    <property type="match status" value="1"/>
</dbReference>
<dbReference type="InterPro" id="IPR003779">
    <property type="entry name" value="CMD-like"/>
</dbReference>
<dbReference type="GO" id="GO:0051920">
    <property type="term" value="F:peroxiredoxin activity"/>
    <property type="evidence" value="ECO:0007669"/>
    <property type="project" value="InterPro"/>
</dbReference>
<dbReference type="Gene3D" id="1.20.1290.10">
    <property type="entry name" value="AhpD-like"/>
    <property type="match status" value="1"/>
</dbReference>
<dbReference type="EMBL" id="MU864959">
    <property type="protein sequence ID" value="KAK4463456.1"/>
    <property type="molecule type" value="Genomic_DNA"/>
</dbReference>
<dbReference type="PANTHER" id="PTHR34846">
    <property type="entry name" value="4-CARBOXYMUCONOLACTONE DECARBOXYLASE FAMILY PROTEIN (AFU_ORTHOLOGUE AFUA_6G11590)"/>
    <property type="match status" value="1"/>
</dbReference>
<sequence length="198" mass="21803">MRIPYVPDPPPTTSDQDAAIVSRIQARRHPRPLQPLDLALLHSPPVADGWNSFLGAVRTRTEIPADLREVAISRVAVVNGAWYEWAHHAPLAVEAGVPERGMEAIKAEGELLLLCGEASPPSPPEGLTEEQWIVACVADEMTRRVRVRDETFQRLKEKFSEREVVEIVATVACYNCVSRFLVALDVGERNGTGPDAAH</sequence>
<organism evidence="2 3">
    <name type="scientific">Cladorrhinum samala</name>
    <dbReference type="NCBI Taxonomy" id="585594"/>
    <lineage>
        <taxon>Eukaryota</taxon>
        <taxon>Fungi</taxon>
        <taxon>Dikarya</taxon>
        <taxon>Ascomycota</taxon>
        <taxon>Pezizomycotina</taxon>
        <taxon>Sordariomycetes</taxon>
        <taxon>Sordariomycetidae</taxon>
        <taxon>Sordariales</taxon>
        <taxon>Podosporaceae</taxon>
        <taxon>Cladorrhinum</taxon>
    </lineage>
</organism>
<gene>
    <name evidence="2" type="ORF">QBC42DRAFT_222748</name>
</gene>
<dbReference type="Proteomes" id="UP001321749">
    <property type="component" value="Unassembled WGS sequence"/>
</dbReference>
<protein>
    <submittedName>
        <fullName evidence="2">AhpD-like protein</fullName>
    </submittedName>
</protein>
<dbReference type="InterPro" id="IPR029032">
    <property type="entry name" value="AhpD-like"/>
</dbReference>
<reference evidence="2" key="1">
    <citation type="journal article" date="2023" name="Mol. Phylogenet. Evol.">
        <title>Genome-scale phylogeny and comparative genomics of the fungal order Sordariales.</title>
        <authorList>
            <person name="Hensen N."/>
            <person name="Bonometti L."/>
            <person name="Westerberg I."/>
            <person name="Brannstrom I.O."/>
            <person name="Guillou S."/>
            <person name="Cros-Aarteil S."/>
            <person name="Calhoun S."/>
            <person name="Haridas S."/>
            <person name="Kuo A."/>
            <person name="Mondo S."/>
            <person name="Pangilinan J."/>
            <person name="Riley R."/>
            <person name="LaButti K."/>
            <person name="Andreopoulos B."/>
            <person name="Lipzen A."/>
            <person name="Chen C."/>
            <person name="Yan M."/>
            <person name="Daum C."/>
            <person name="Ng V."/>
            <person name="Clum A."/>
            <person name="Steindorff A."/>
            <person name="Ohm R.A."/>
            <person name="Martin F."/>
            <person name="Silar P."/>
            <person name="Natvig D.O."/>
            <person name="Lalanne C."/>
            <person name="Gautier V."/>
            <person name="Ament-Velasquez S.L."/>
            <person name="Kruys A."/>
            <person name="Hutchinson M.I."/>
            <person name="Powell A.J."/>
            <person name="Barry K."/>
            <person name="Miller A.N."/>
            <person name="Grigoriev I.V."/>
            <person name="Debuchy R."/>
            <person name="Gladieux P."/>
            <person name="Hiltunen Thoren M."/>
            <person name="Johannesson H."/>
        </authorList>
    </citation>
    <scope>NUCLEOTIDE SEQUENCE</scope>
    <source>
        <strain evidence="2">PSN324</strain>
    </source>
</reference>
<dbReference type="Pfam" id="PF02627">
    <property type="entry name" value="CMD"/>
    <property type="match status" value="1"/>
</dbReference>
<dbReference type="PANTHER" id="PTHR34846:SF11">
    <property type="entry name" value="4-CARBOXYMUCONOLACTONE DECARBOXYLASE FAMILY PROTEIN (AFU_ORTHOLOGUE AFUA_6G11590)"/>
    <property type="match status" value="1"/>
</dbReference>
<proteinExistence type="predicted"/>
<feature type="domain" description="Carboxymuconolactone decarboxylase-like" evidence="1">
    <location>
        <begin position="44"/>
        <end position="100"/>
    </location>
</feature>
<accession>A0AAV9HUJ1</accession>
<comment type="caution">
    <text evidence="2">The sequence shown here is derived from an EMBL/GenBank/DDBJ whole genome shotgun (WGS) entry which is preliminary data.</text>
</comment>
<evidence type="ECO:0000259" key="1">
    <source>
        <dbReference type="Pfam" id="PF02627"/>
    </source>
</evidence>
<reference evidence="2" key="2">
    <citation type="submission" date="2023-06" db="EMBL/GenBank/DDBJ databases">
        <authorList>
            <consortium name="Lawrence Berkeley National Laboratory"/>
            <person name="Mondo S.J."/>
            <person name="Hensen N."/>
            <person name="Bonometti L."/>
            <person name="Westerberg I."/>
            <person name="Brannstrom I.O."/>
            <person name="Guillou S."/>
            <person name="Cros-Aarteil S."/>
            <person name="Calhoun S."/>
            <person name="Haridas S."/>
            <person name="Kuo A."/>
            <person name="Pangilinan J."/>
            <person name="Riley R."/>
            <person name="Labutti K."/>
            <person name="Andreopoulos B."/>
            <person name="Lipzen A."/>
            <person name="Chen C."/>
            <person name="Yanf M."/>
            <person name="Daum C."/>
            <person name="Ng V."/>
            <person name="Clum A."/>
            <person name="Steindorff A."/>
            <person name="Ohm R."/>
            <person name="Martin F."/>
            <person name="Silar P."/>
            <person name="Natvig D."/>
            <person name="Lalanne C."/>
            <person name="Gautier V."/>
            <person name="Ament-Velasquez S.L."/>
            <person name="Kruys A."/>
            <person name="Hutchinson M.I."/>
            <person name="Powell A.J."/>
            <person name="Barry K."/>
            <person name="Miller A.N."/>
            <person name="Grigoriev I.V."/>
            <person name="Debuchy R."/>
            <person name="Gladieux P."/>
            <person name="Thoren M.H."/>
            <person name="Johannesson H."/>
        </authorList>
    </citation>
    <scope>NUCLEOTIDE SEQUENCE</scope>
    <source>
        <strain evidence="2">PSN324</strain>
    </source>
</reference>
<evidence type="ECO:0000313" key="3">
    <source>
        <dbReference type="Proteomes" id="UP001321749"/>
    </source>
</evidence>
<name>A0AAV9HUJ1_9PEZI</name>
<evidence type="ECO:0000313" key="2">
    <source>
        <dbReference type="EMBL" id="KAK4463456.1"/>
    </source>
</evidence>